<dbReference type="Gene3D" id="2.30.30.140">
    <property type="match status" value="1"/>
</dbReference>
<dbReference type="PANTHER" id="PTHR31917">
    <property type="entry name" value="AGENET DOMAIN-CONTAINING PROTEIN-RELATED"/>
    <property type="match status" value="1"/>
</dbReference>
<dbReference type="FunCoup" id="A0A7J7D0X9">
    <property type="interactions" value="870"/>
</dbReference>
<evidence type="ECO:0000313" key="3">
    <source>
        <dbReference type="EMBL" id="KAF5739970.1"/>
    </source>
</evidence>
<evidence type="ECO:0000256" key="1">
    <source>
        <dbReference type="SAM" id="MobiDB-lite"/>
    </source>
</evidence>
<accession>A0A7J7D0X9</accession>
<reference evidence="3 4" key="1">
    <citation type="journal article" date="2020" name="Nat. Commun.">
        <title>Genome of Tripterygium wilfordii and identification of cytochrome P450 involved in triptolide biosynthesis.</title>
        <authorList>
            <person name="Tu L."/>
            <person name="Su P."/>
            <person name="Zhang Z."/>
            <person name="Gao L."/>
            <person name="Wang J."/>
            <person name="Hu T."/>
            <person name="Zhou J."/>
            <person name="Zhang Y."/>
            <person name="Zhao Y."/>
            <person name="Liu Y."/>
            <person name="Song Y."/>
            <person name="Tong Y."/>
            <person name="Lu Y."/>
            <person name="Yang J."/>
            <person name="Xu C."/>
            <person name="Jia M."/>
            <person name="Peters R.J."/>
            <person name="Huang L."/>
            <person name="Gao W."/>
        </authorList>
    </citation>
    <scope>NUCLEOTIDE SEQUENCE [LARGE SCALE GENOMIC DNA]</scope>
    <source>
        <strain evidence="4">cv. XIE 37</strain>
        <tissue evidence="3">Leaf</tissue>
    </source>
</reference>
<dbReference type="Proteomes" id="UP000593562">
    <property type="component" value="Unassembled WGS sequence"/>
</dbReference>
<keyword evidence="4" id="KW-1185">Reference proteome</keyword>
<dbReference type="InterPro" id="IPR014002">
    <property type="entry name" value="Agenet_dom_plant"/>
</dbReference>
<protein>
    <recommendedName>
        <fullName evidence="2">Agenet domain-containing protein</fullName>
    </recommendedName>
</protein>
<feature type="domain" description="Agenet" evidence="2">
    <location>
        <begin position="91"/>
        <end position="147"/>
    </location>
</feature>
<feature type="region of interest" description="Disordered" evidence="1">
    <location>
        <begin position="1"/>
        <end position="28"/>
    </location>
</feature>
<organism evidence="3 4">
    <name type="scientific">Tripterygium wilfordii</name>
    <name type="common">Thunder God vine</name>
    <dbReference type="NCBI Taxonomy" id="458696"/>
    <lineage>
        <taxon>Eukaryota</taxon>
        <taxon>Viridiplantae</taxon>
        <taxon>Streptophyta</taxon>
        <taxon>Embryophyta</taxon>
        <taxon>Tracheophyta</taxon>
        <taxon>Spermatophyta</taxon>
        <taxon>Magnoliopsida</taxon>
        <taxon>eudicotyledons</taxon>
        <taxon>Gunneridae</taxon>
        <taxon>Pentapetalae</taxon>
        <taxon>rosids</taxon>
        <taxon>fabids</taxon>
        <taxon>Celastrales</taxon>
        <taxon>Celastraceae</taxon>
        <taxon>Tripterygium</taxon>
    </lineage>
</organism>
<dbReference type="InParanoid" id="A0A7J7D0X9"/>
<evidence type="ECO:0000259" key="2">
    <source>
        <dbReference type="SMART" id="SM00743"/>
    </source>
</evidence>
<name>A0A7J7D0X9_TRIWF</name>
<dbReference type="CDD" id="cd20406">
    <property type="entry name" value="Tudor_Agenet_AtDUF_rpt2_4"/>
    <property type="match status" value="2"/>
</dbReference>
<feature type="domain" description="Agenet" evidence="2">
    <location>
        <begin position="184"/>
        <end position="252"/>
    </location>
</feature>
<dbReference type="InterPro" id="IPR008395">
    <property type="entry name" value="Agenet-like_dom"/>
</dbReference>
<dbReference type="SMART" id="SM00743">
    <property type="entry name" value="Agenet"/>
    <property type="match status" value="4"/>
</dbReference>
<comment type="caution">
    <text evidence="3">The sequence shown here is derived from an EMBL/GenBank/DDBJ whole genome shotgun (WGS) entry which is preliminary data.</text>
</comment>
<gene>
    <name evidence="3" type="ORF">HS088_TW11G00032</name>
</gene>
<evidence type="ECO:0000313" key="4">
    <source>
        <dbReference type="Proteomes" id="UP000593562"/>
    </source>
</evidence>
<dbReference type="CDD" id="cd20405">
    <property type="entry name" value="Tudor_Agenet_AtDUF_rpt1_3"/>
    <property type="match status" value="2"/>
</dbReference>
<proteinExistence type="predicted"/>
<dbReference type="EMBL" id="JAAARO010000011">
    <property type="protein sequence ID" value="KAF5739970.1"/>
    <property type="molecule type" value="Genomic_DNA"/>
</dbReference>
<feature type="domain" description="Agenet" evidence="2">
    <location>
        <begin position="255"/>
        <end position="311"/>
    </location>
</feature>
<dbReference type="AlphaFoldDB" id="A0A7J7D0X9"/>
<dbReference type="Pfam" id="PF05641">
    <property type="entry name" value="Agenet"/>
    <property type="match status" value="3"/>
</dbReference>
<dbReference type="PANTHER" id="PTHR31917:SF147">
    <property type="entry name" value="AGENET DOMAIN-CONTAINING PROTEIN"/>
    <property type="match status" value="1"/>
</dbReference>
<sequence>MGRKPKSQSAKKSAKYPHFKPGSTVEISSNEEGFRGSWFAGTVIGRVSPGDPSRVHVEYISLFVDEEGTARVREIVDVVMLRPVPPPENDREFKFGEEVDAFHSDGWWEGVITKDNGEGRFTVYFRRSREEMELWKDQLRLHREWANGAWKPPFEEENAKLNQDKVENLPLVEKVKPSESAKEHMYSRGTQVEVSSDEKGFECAWFAATVVEPLGKDKFLIEYQTLKTEDDKAFLREELDILHIRPSPPEVKMVNSFKFLDEVDALYNDGWWVGVISRAKRNSKYIVYFKTTNEEMEFRDSELRLHQDWIDGKWVTASRV</sequence>
<feature type="domain" description="Agenet" evidence="2">
    <location>
        <begin position="17"/>
        <end position="89"/>
    </location>
</feature>